<evidence type="ECO:0000256" key="1">
    <source>
        <dbReference type="SAM" id="SignalP"/>
    </source>
</evidence>
<evidence type="ECO:0000313" key="2">
    <source>
        <dbReference type="EMBL" id="AIZ40120.1"/>
    </source>
</evidence>
<dbReference type="InterPro" id="IPR050583">
    <property type="entry name" value="Mycobacterial_A85_antigen"/>
</dbReference>
<protein>
    <submittedName>
        <fullName evidence="2">XynC protein</fullName>
    </submittedName>
</protein>
<evidence type="ECO:0000313" key="3">
    <source>
        <dbReference type="Proteomes" id="UP000030786"/>
    </source>
</evidence>
<reference evidence="2 3" key="1">
    <citation type="journal article" date="2014" name="Environ. Microbiol.">
        <title>Contrasting genomic patterns and infection strategies of two co-existing Bacteroidetes podovirus genera.</title>
        <authorList>
            <person name="Holmfeldt K."/>
            <person name="Howard-Varona C."/>
            <person name="Solonenko N."/>
            <person name="Sullivan M.B."/>
        </authorList>
    </citation>
    <scope>NUCLEOTIDE SEQUENCE [LARGE SCALE GENOMIC DNA]</scope>
    <source>
        <strain evidence="2 3">18</strain>
    </source>
</reference>
<dbReference type="KEGG" id="cbat:M666_00105"/>
<name>A0AAU8R9I7_9FLAO</name>
<dbReference type="PANTHER" id="PTHR48098:SF1">
    <property type="entry name" value="DIACYLGLYCEROL ACYLTRANSFERASE_MYCOLYLTRANSFERASE AG85A"/>
    <property type="match status" value="1"/>
</dbReference>
<feature type="chain" id="PRO_5043706352" evidence="1">
    <location>
        <begin position="20"/>
        <end position="276"/>
    </location>
</feature>
<dbReference type="Proteomes" id="UP000030786">
    <property type="component" value="Chromosome"/>
</dbReference>
<proteinExistence type="predicted"/>
<dbReference type="GO" id="GO:0016747">
    <property type="term" value="F:acyltransferase activity, transferring groups other than amino-acyl groups"/>
    <property type="evidence" value="ECO:0007669"/>
    <property type="project" value="TreeGrafter"/>
</dbReference>
<feature type="signal peptide" evidence="1">
    <location>
        <begin position="1"/>
        <end position="19"/>
    </location>
</feature>
<dbReference type="EMBL" id="CP009976">
    <property type="protein sequence ID" value="AIZ40120.1"/>
    <property type="molecule type" value="Genomic_DNA"/>
</dbReference>
<sequence>MFKFLSFLVAFVFSISLSAAKIDTLVISSKSMRKKIKNLVITPDSYQKKELRYNVVYLLHGAGGNHKSWLEKAPELEKYADLYNVILICPDGDKTSWYFDSPVDKNMSYETYIAEELVSHVDKKYYTIPNAENRAITGYSMGGHGALYLAFKHLDVWGSAASMSGGVDIRPFPLQWDIAERLGAYADAPEAWEKHTVINLTHLLNGQNLDFLIDCGVDDFFYNANLRLHQKLLERNIPHDYIERPGGHTNEYWRNSIKYQMLFFNDFFQKGRQQTK</sequence>
<accession>A0AAU8R9I7</accession>
<dbReference type="Gene3D" id="3.40.50.1820">
    <property type="entry name" value="alpha/beta hydrolase"/>
    <property type="match status" value="1"/>
</dbReference>
<dbReference type="GeneID" id="78059142"/>
<keyword evidence="1" id="KW-0732">Signal</keyword>
<dbReference type="AlphaFoldDB" id="A0AAU8R9I7"/>
<dbReference type="PANTHER" id="PTHR48098">
    <property type="entry name" value="ENTEROCHELIN ESTERASE-RELATED"/>
    <property type="match status" value="1"/>
</dbReference>
<dbReference type="RefSeq" id="WP_029445466.1">
    <property type="nucleotide sequence ID" value="NZ_CP009976.1"/>
</dbReference>
<dbReference type="Pfam" id="PF00756">
    <property type="entry name" value="Esterase"/>
    <property type="match status" value="1"/>
</dbReference>
<organism evidence="2 3">
    <name type="scientific">Cellulophaga baltica 18</name>
    <dbReference type="NCBI Taxonomy" id="1348584"/>
    <lineage>
        <taxon>Bacteria</taxon>
        <taxon>Pseudomonadati</taxon>
        <taxon>Bacteroidota</taxon>
        <taxon>Flavobacteriia</taxon>
        <taxon>Flavobacteriales</taxon>
        <taxon>Flavobacteriaceae</taxon>
        <taxon>Cellulophaga</taxon>
    </lineage>
</organism>
<gene>
    <name evidence="2" type="ORF">M666_00105</name>
</gene>
<dbReference type="InterPro" id="IPR029058">
    <property type="entry name" value="AB_hydrolase_fold"/>
</dbReference>
<dbReference type="SUPFAM" id="SSF53474">
    <property type="entry name" value="alpha/beta-Hydrolases"/>
    <property type="match status" value="1"/>
</dbReference>
<dbReference type="InterPro" id="IPR000801">
    <property type="entry name" value="Esterase-like"/>
</dbReference>